<gene>
    <name evidence="2" type="ORF">A2469_04155</name>
</gene>
<proteinExistence type="predicted"/>
<evidence type="ECO:0000313" key="3">
    <source>
        <dbReference type="Proteomes" id="UP000178895"/>
    </source>
</evidence>
<dbReference type="Gene3D" id="2.170.270.10">
    <property type="entry name" value="SET domain"/>
    <property type="match status" value="1"/>
</dbReference>
<dbReference type="Pfam" id="PF00856">
    <property type="entry name" value="SET"/>
    <property type="match status" value="1"/>
</dbReference>
<protein>
    <recommendedName>
        <fullName evidence="1">SET domain-containing protein</fullName>
    </recommendedName>
</protein>
<dbReference type="InterPro" id="IPR001214">
    <property type="entry name" value="SET_dom"/>
</dbReference>
<dbReference type="PROSITE" id="PS50280">
    <property type="entry name" value="SET"/>
    <property type="match status" value="1"/>
</dbReference>
<dbReference type="InterPro" id="IPR046341">
    <property type="entry name" value="SET_dom_sf"/>
</dbReference>
<feature type="non-terminal residue" evidence="2">
    <location>
        <position position="1"/>
    </location>
</feature>
<reference evidence="2 3" key="1">
    <citation type="journal article" date="2016" name="Nat. Commun.">
        <title>Thousands of microbial genomes shed light on interconnected biogeochemical processes in an aquifer system.</title>
        <authorList>
            <person name="Anantharaman K."/>
            <person name="Brown C.T."/>
            <person name="Hug L.A."/>
            <person name="Sharon I."/>
            <person name="Castelle C.J."/>
            <person name="Probst A.J."/>
            <person name="Thomas B.C."/>
            <person name="Singh A."/>
            <person name="Wilkins M.J."/>
            <person name="Karaoz U."/>
            <person name="Brodie E.L."/>
            <person name="Williams K.H."/>
            <person name="Hubbard S.S."/>
            <person name="Banfield J.F."/>
        </authorList>
    </citation>
    <scope>NUCLEOTIDE SEQUENCE [LARGE SCALE GENOMIC DNA]</scope>
</reference>
<feature type="domain" description="SET" evidence="1">
    <location>
        <begin position="1"/>
        <end position="91"/>
    </location>
</feature>
<comment type="caution">
    <text evidence="2">The sequence shown here is derived from an EMBL/GenBank/DDBJ whole genome shotgun (WGS) entry which is preliminary data.</text>
</comment>
<dbReference type="EMBL" id="MFQY01000030">
    <property type="protein sequence ID" value="OGH89767.1"/>
    <property type="molecule type" value="Genomic_DNA"/>
</dbReference>
<organism evidence="2 3">
    <name type="scientific">Candidatus Magasanikbacteria bacterium RIFOXYC2_FULL_40_16</name>
    <dbReference type="NCBI Taxonomy" id="1798703"/>
    <lineage>
        <taxon>Bacteria</taxon>
        <taxon>Candidatus Magasanikiibacteriota</taxon>
    </lineage>
</organism>
<dbReference type="Proteomes" id="UP000178895">
    <property type="component" value="Unassembled WGS sequence"/>
</dbReference>
<sequence length="104" mass="12023">TIIWKFTPGFDLKFTADEIKKLPEKVQAYIGKYAWLSKKSGKYCFSSDNGKYFNHSNTPNSLSAYYDDEEEVVTKAIRDINPGDEITDNYASFEKNFSEEKLKN</sequence>
<evidence type="ECO:0000313" key="2">
    <source>
        <dbReference type="EMBL" id="OGH89767.1"/>
    </source>
</evidence>
<evidence type="ECO:0000259" key="1">
    <source>
        <dbReference type="PROSITE" id="PS50280"/>
    </source>
</evidence>
<name>A0A1F6P0T1_9BACT</name>
<dbReference type="AlphaFoldDB" id="A0A1F6P0T1"/>
<dbReference type="SUPFAM" id="SSF82199">
    <property type="entry name" value="SET domain"/>
    <property type="match status" value="1"/>
</dbReference>
<accession>A0A1F6P0T1</accession>